<dbReference type="GO" id="GO:0016853">
    <property type="term" value="F:isomerase activity"/>
    <property type="evidence" value="ECO:0007669"/>
    <property type="project" value="UniProtKB-KW"/>
</dbReference>
<reference evidence="2 3" key="1">
    <citation type="submission" date="2024-10" db="EMBL/GenBank/DDBJ databases">
        <title>The Natural Products Discovery Center: Release of the First 8490 Sequenced Strains for Exploring Actinobacteria Biosynthetic Diversity.</title>
        <authorList>
            <person name="Kalkreuter E."/>
            <person name="Kautsar S.A."/>
            <person name="Yang D."/>
            <person name="Bader C.D."/>
            <person name="Teijaro C.N."/>
            <person name="Fluegel L."/>
            <person name="Davis C.M."/>
            <person name="Simpson J.R."/>
            <person name="Lauterbach L."/>
            <person name="Steele A.D."/>
            <person name="Gui C."/>
            <person name="Meng S."/>
            <person name="Li G."/>
            <person name="Viehrig K."/>
            <person name="Ye F."/>
            <person name="Su P."/>
            <person name="Kiefer A.F."/>
            <person name="Nichols A."/>
            <person name="Cepeda A.J."/>
            <person name="Yan W."/>
            <person name="Fan B."/>
            <person name="Jiang Y."/>
            <person name="Adhikari A."/>
            <person name="Zheng C.-J."/>
            <person name="Schuster L."/>
            <person name="Cowan T.M."/>
            <person name="Smanski M.J."/>
            <person name="Chevrette M.G."/>
            <person name="De Carvalho L.P.S."/>
            <person name="Shen B."/>
        </authorList>
    </citation>
    <scope>NUCLEOTIDE SEQUENCE [LARGE SCALE GENOMIC DNA]</scope>
    <source>
        <strain evidence="2 3">NPDC002593</strain>
    </source>
</reference>
<dbReference type="SUPFAM" id="SSF109854">
    <property type="entry name" value="DinB/YfiT-like putative metalloenzymes"/>
    <property type="match status" value="1"/>
</dbReference>
<accession>A0ABW6S568</accession>
<dbReference type="InterPro" id="IPR017517">
    <property type="entry name" value="Maleyloyr_isom"/>
</dbReference>
<evidence type="ECO:0000313" key="2">
    <source>
        <dbReference type="EMBL" id="MFF3570336.1"/>
    </source>
</evidence>
<proteinExistence type="predicted"/>
<evidence type="ECO:0000259" key="1">
    <source>
        <dbReference type="Pfam" id="PF11716"/>
    </source>
</evidence>
<gene>
    <name evidence="2" type="ORF">ACFYXQ_21400</name>
</gene>
<dbReference type="Proteomes" id="UP001601992">
    <property type="component" value="Unassembled WGS sequence"/>
</dbReference>
<dbReference type="EMBL" id="JBIAQY010000007">
    <property type="protein sequence ID" value="MFF3570336.1"/>
    <property type="molecule type" value="Genomic_DNA"/>
</dbReference>
<feature type="domain" description="Mycothiol-dependent maleylpyruvate isomerase metal-binding" evidence="1">
    <location>
        <begin position="2"/>
        <end position="43"/>
    </location>
</feature>
<dbReference type="InterPro" id="IPR024344">
    <property type="entry name" value="MDMPI_metal-binding"/>
</dbReference>
<organism evidence="2 3">
    <name type="scientific">Nocardia jiangxiensis</name>
    <dbReference type="NCBI Taxonomy" id="282685"/>
    <lineage>
        <taxon>Bacteria</taxon>
        <taxon>Bacillati</taxon>
        <taxon>Actinomycetota</taxon>
        <taxon>Actinomycetes</taxon>
        <taxon>Mycobacteriales</taxon>
        <taxon>Nocardiaceae</taxon>
        <taxon>Nocardia</taxon>
    </lineage>
</organism>
<dbReference type="NCBIfam" id="TIGR03083">
    <property type="entry name" value="maleylpyruvate isomerase family mycothiol-dependent enzyme"/>
    <property type="match status" value="1"/>
</dbReference>
<protein>
    <submittedName>
        <fullName evidence="2">Maleylpyruvate isomerase family mycothiol-dependent enzyme</fullName>
    </submittedName>
</protein>
<dbReference type="InterPro" id="IPR034660">
    <property type="entry name" value="DinB/YfiT-like"/>
</dbReference>
<evidence type="ECO:0000313" key="3">
    <source>
        <dbReference type="Proteomes" id="UP001601992"/>
    </source>
</evidence>
<keyword evidence="2" id="KW-0413">Isomerase</keyword>
<comment type="caution">
    <text evidence="2">The sequence shown here is derived from an EMBL/GenBank/DDBJ whole genome shotgun (WGS) entry which is preliminary data.</text>
</comment>
<dbReference type="RefSeq" id="WP_040821506.1">
    <property type="nucleotide sequence ID" value="NZ_JBIAQY010000007.1"/>
</dbReference>
<keyword evidence="3" id="KW-1185">Reference proteome</keyword>
<name>A0ABW6S568_9NOCA</name>
<dbReference type="Gene3D" id="1.20.120.450">
    <property type="entry name" value="dinb family like domain"/>
    <property type="match status" value="1"/>
</dbReference>
<dbReference type="Pfam" id="PF11716">
    <property type="entry name" value="MDMPI_N"/>
    <property type="match status" value="1"/>
</dbReference>
<sequence length="195" mass="21845">MLREERAELVALLRSLSDEEWESPSLCAGWRVRDVVGHLLYDAIPLPEYAMAGVRCRFSPDRVNNTLVDRTKVLSIEELLDKLEHNREHITRLVPKVGLADMFVHQQDIRRPLGYQRTVPPERLRAVLAHPDPFARPGRYTSGLRFVATDVEWSRGVGPEVSGPGEALALAMVGRTAALDDLTGDGVPILRLRHG</sequence>